<reference evidence="1 2" key="1">
    <citation type="journal article" date="2009" name="PLoS ONE">
        <title>The complete genome of Teredinibacter turnerae T7901: an intracellular endosymbiont of marine wood-boring bivalves (shipworms).</title>
        <authorList>
            <person name="Yang J.C."/>
            <person name="Madupu R."/>
            <person name="Durkin A.S."/>
            <person name="Ekborg N.A."/>
            <person name="Pedamallu C.S."/>
            <person name="Hostetler J.B."/>
            <person name="Radune D."/>
            <person name="Toms B.S."/>
            <person name="Henrissat B."/>
            <person name="Coutinho P.M."/>
            <person name="Schwarz S."/>
            <person name="Field L."/>
            <person name="Trindade-Silva A.E."/>
            <person name="Soares C.A.G."/>
            <person name="Elshahawi S."/>
            <person name="Hanora A."/>
            <person name="Schmidt E.W."/>
            <person name="Haygood M.G."/>
            <person name="Posfai J."/>
            <person name="Benner J."/>
            <person name="Madinger C."/>
            <person name="Nove J."/>
            <person name="Anton B."/>
            <person name="Chaudhary K."/>
            <person name="Foster J."/>
            <person name="Holman A."/>
            <person name="Kumar S."/>
            <person name="Lessard P.A."/>
            <person name="Luyten Y.A."/>
            <person name="Slatko B."/>
            <person name="Wood N."/>
            <person name="Wu B."/>
            <person name="Teplitski M."/>
            <person name="Mougous J.D."/>
            <person name="Ward N."/>
            <person name="Eisen J.A."/>
            <person name="Badger J.H."/>
            <person name="Distel D.L."/>
        </authorList>
    </citation>
    <scope>NUCLEOTIDE SEQUENCE [LARGE SCALE GENOMIC DNA]</scope>
    <source>
        <strain evidence="2">ATCC 39867 / T7901</strain>
    </source>
</reference>
<dbReference type="eggNOG" id="COG0847">
    <property type="taxonomic scope" value="Bacteria"/>
</dbReference>
<dbReference type="Proteomes" id="UP000009080">
    <property type="component" value="Chromosome"/>
</dbReference>
<dbReference type="GO" id="GO:0003676">
    <property type="term" value="F:nucleic acid binding"/>
    <property type="evidence" value="ECO:0007669"/>
    <property type="project" value="InterPro"/>
</dbReference>
<dbReference type="InterPro" id="IPR012337">
    <property type="entry name" value="RNaseH-like_sf"/>
</dbReference>
<accession>C5BS59</accession>
<dbReference type="RefSeq" id="WP_015818401.1">
    <property type="nucleotide sequence ID" value="NC_012997.1"/>
</dbReference>
<dbReference type="EMBL" id="CP001614">
    <property type="protein sequence ID" value="ACR12289.1"/>
    <property type="molecule type" value="Genomic_DNA"/>
</dbReference>
<dbReference type="KEGG" id="ttu:TERTU_3673"/>
<dbReference type="SUPFAM" id="SSF53098">
    <property type="entry name" value="Ribonuclease H-like"/>
    <property type="match status" value="1"/>
</dbReference>
<dbReference type="HOGENOM" id="CLU_117593_1_0_6"/>
<dbReference type="InterPro" id="IPR036397">
    <property type="entry name" value="RNaseH_sf"/>
</dbReference>
<dbReference type="AlphaFoldDB" id="C5BS59"/>
<protein>
    <recommendedName>
        <fullName evidence="3">Exonuclease domain-containing protein</fullName>
    </recommendedName>
</protein>
<sequence>MITNKQQSAFPSILDFEASGFGSESYPIEVGIVAASGQRYCTLIRPQRDWIHWSNEAARIHQISRNSLIQFGKDVREVCVEMNMLLKDSTVYSDAWTHDNGWLIRLYHAATMAPTFKLSPIEAIATETQLALWDETKLQVQRNLGVLRHRASSDALIIQQTFVESRRLAGRKPPGGVSRAIS</sequence>
<gene>
    <name evidence="1" type="ordered locus">TERTU_3673</name>
</gene>
<organism evidence="1 2">
    <name type="scientific">Teredinibacter turnerae (strain ATCC 39867 / T7901)</name>
    <dbReference type="NCBI Taxonomy" id="377629"/>
    <lineage>
        <taxon>Bacteria</taxon>
        <taxon>Pseudomonadati</taxon>
        <taxon>Pseudomonadota</taxon>
        <taxon>Gammaproteobacteria</taxon>
        <taxon>Cellvibrionales</taxon>
        <taxon>Cellvibrionaceae</taxon>
        <taxon>Teredinibacter</taxon>
    </lineage>
</organism>
<keyword evidence="2" id="KW-1185">Reference proteome</keyword>
<dbReference type="Gene3D" id="3.30.420.10">
    <property type="entry name" value="Ribonuclease H-like superfamily/Ribonuclease H"/>
    <property type="match status" value="1"/>
</dbReference>
<evidence type="ECO:0008006" key="3">
    <source>
        <dbReference type="Google" id="ProtNLM"/>
    </source>
</evidence>
<proteinExistence type="predicted"/>
<evidence type="ECO:0000313" key="2">
    <source>
        <dbReference type="Proteomes" id="UP000009080"/>
    </source>
</evidence>
<dbReference type="OrthoDB" id="5705783at2"/>
<evidence type="ECO:0000313" key="1">
    <source>
        <dbReference type="EMBL" id="ACR12289.1"/>
    </source>
</evidence>
<dbReference type="STRING" id="377629.TERTU_3673"/>
<name>C5BS59_TERTT</name>